<comment type="caution">
    <text evidence="2">The sequence shown here is derived from an EMBL/GenBank/DDBJ whole genome shotgun (WGS) entry which is preliminary data.</text>
</comment>
<dbReference type="Proteomes" id="UP000823750">
    <property type="component" value="Unassembled WGS sequence"/>
</dbReference>
<dbReference type="EMBL" id="JADILX010000090">
    <property type="protein sequence ID" value="MBO8485978.1"/>
    <property type="molecule type" value="Genomic_DNA"/>
</dbReference>
<dbReference type="InterPro" id="IPR036526">
    <property type="entry name" value="C-N_Hydrolase_sf"/>
</dbReference>
<name>A0A9D9J2M0_9BACT</name>
<evidence type="ECO:0000259" key="1">
    <source>
        <dbReference type="PROSITE" id="PS50263"/>
    </source>
</evidence>
<dbReference type="InterPro" id="IPR003010">
    <property type="entry name" value="C-N_Hydrolase"/>
</dbReference>
<sequence length="265" mass="29203">MVEFSPEWEKTPENLSRLDAVAEGIFSGAIASPEGDGGFLPDILVLPECFSTGFTMNPHAAEIFDSSASLSWMLRTAGLYDCAVAASVPVWEPASARYNRFFFVTPDGVLATYDKRHLFFGGEEEAFTPGTSRAVFQYKGWRIMPGICFDLRFPVWSRNDMEDPYDLYINVANWPAARKKASETLAAARAIENVAYVAFCNRAGRDPLMDYAGGSAVFNHRGRERSFSSAVCGTGVVCAVLDMAEMLRYRASFPVLGKSDAYRLG</sequence>
<dbReference type="PROSITE" id="PS50263">
    <property type="entry name" value="CN_HYDROLASE"/>
    <property type="match status" value="1"/>
</dbReference>
<gene>
    <name evidence="2" type="ORF">IAB78_06095</name>
</gene>
<reference evidence="2" key="1">
    <citation type="submission" date="2020-10" db="EMBL/GenBank/DDBJ databases">
        <authorList>
            <person name="Gilroy R."/>
        </authorList>
    </citation>
    <scope>NUCLEOTIDE SEQUENCE</scope>
    <source>
        <strain evidence="2">B2-16538</strain>
    </source>
</reference>
<evidence type="ECO:0000313" key="2">
    <source>
        <dbReference type="EMBL" id="MBO8485978.1"/>
    </source>
</evidence>
<dbReference type="Gene3D" id="3.60.110.10">
    <property type="entry name" value="Carbon-nitrogen hydrolase"/>
    <property type="match status" value="1"/>
</dbReference>
<dbReference type="PANTHER" id="PTHR47799">
    <property type="entry name" value="OMEGA-AMIDASE YAFV"/>
    <property type="match status" value="1"/>
</dbReference>
<dbReference type="GO" id="GO:0050152">
    <property type="term" value="F:omega-amidase activity"/>
    <property type="evidence" value="ECO:0007669"/>
    <property type="project" value="TreeGrafter"/>
</dbReference>
<dbReference type="InterPro" id="IPR052737">
    <property type="entry name" value="Omega-amidase_YafV"/>
</dbReference>
<organism evidence="2 3">
    <name type="scientific">Candidatus Cryptobacteroides excrementavium</name>
    <dbReference type="NCBI Taxonomy" id="2840759"/>
    <lineage>
        <taxon>Bacteria</taxon>
        <taxon>Pseudomonadati</taxon>
        <taxon>Bacteroidota</taxon>
        <taxon>Bacteroidia</taxon>
        <taxon>Bacteroidales</taxon>
        <taxon>Candidatus Cryptobacteroides</taxon>
    </lineage>
</organism>
<dbReference type="Pfam" id="PF00795">
    <property type="entry name" value="CN_hydrolase"/>
    <property type="match status" value="1"/>
</dbReference>
<dbReference type="AlphaFoldDB" id="A0A9D9J2M0"/>
<protein>
    <recommendedName>
        <fullName evidence="1">CN hydrolase domain-containing protein</fullName>
    </recommendedName>
</protein>
<evidence type="ECO:0000313" key="3">
    <source>
        <dbReference type="Proteomes" id="UP000823750"/>
    </source>
</evidence>
<feature type="domain" description="CN hydrolase" evidence="1">
    <location>
        <begin position="1"/>
        <end position="243"/>
    </location>
</feature>
<dbReference type="SUPFAM" id="SSF56317">
    <property type="entry name" value="Carbon-nitrogen hydrolase"/>
    <property type="match status" value="1"/>
</dbReference>
<reference evidence="2" key="2">
    <citation type="journal article" date="2021" name="PeerJ">
        <title>Extensive microbial diversity within the chicken gut microbiome revealed by metagenomics and culture.</title>
        <authorList>
            <person name="Gilroy R."/>
            <person name="Ravi A."/>
            <person name="Getino M."/>
            <person name="Pursley I."/>
            <person name="Horton D.L."/>
            <person name="Alikhan N.F."/>
            <person name="Baker D."/>
            <person name="Gharbi K."/>
            <person name="Hall N."/>
            <person name="Watson M."/>
            <person name="Adriaenssens E.M."/>
            <person name="Foster-Nyarko E."/>
            <person name="Jarju S."/>
            <person name="Secka A."/>
            <person name="Antonio M."/>
            <person name="Oren A."/>
            <person name="Chaudhuri R.R."/>
            <person name="La Ragione R."/>
            <person name="Hildebrand F."/>
            <person name="Pallen M.J."/>
        </authorList>
    </citation>
    <scope>NUCLEOTIDE SEQUENCE</scope>
    <source>
        <strain evidence="2">B2-16538</strain>
    </source>
</reference>
<dbReference type="GO" id="GO:0106008">
    <property type="term" value="F:2-oxoglutaramate amidase activity"/>
    <property type="evidence" value="ECO:0007669"/>
    <property type="project" value="TreeGrafter"/>
</dbReference>
<accession>A0A9D9J2M0</accession>
<proteinExistence type="predicted"/>
<dbReference type="PANTHER" id="PTHR47799:SF1">
    <property type="entry name" value="OMEGA-AMIDASE YAFV"/>
    <property type="match status" value="1"/>
</dbReference>